<dbReference type="RefSeq" id="WP_377850323.1">
    <property type="nucleotide sequence ID" value="NZ_JBHLZU010000003.1"/>
</dbReference>
<sequence length="313" mass="33927">MRRVLGFCLVLLLMSLLGNDGAVAGASRGGQLKTASGFSAALGEDVRYTVYLPSGYDRDTARRYPVLYLLHGRGDTMTAWTRVKPELDRMIAAGEIPPVLAVMPDAPWSGRGSYYVDSAYTGTDRGRPVETALTRDLVSHVDSSLRTIPQRSARVVGGYSMGGAGALRYALAHQDLFEHGLVLSPAVYTPLPPADSSTREFGAYGVGERLFDDAVYQRLNYPALLSRLRGELPTRLYIAVGDDEWANPDPADARHDLDFESAALYNAARRAPGVSAQLRITDGGHDWTVWTPAFVNGLRHFAPTLAVAAGQSR</sequence>
<evidence type="ECO:0000313" key="2">
    <source>
        <dbReference type="EMBL" id="MFB9903193.1"/>
    </source>
</evidence>
<proteinExistence type="predicted"/>
<keyword evidence="3" id="KW-1185">Reference proteome</keyword>
<organism evidence="2 3">
    <name type="scientific">Allokutzneria oryzae</name>
    <dbReference type="NCBI Taxonomy" id="1378989"/>
    <lineage>
        <taxon>Bacteria</taxon>
        <taxon>Bacillati</taxon>
        <taxon>Actinomycetota</taxon>
        <taxon>Actinomycetes</taxon>
        <taxon>Pseudonocardiales</taxon>
        <taxon>Pseudonocardiaceae</taxon>
        <taxon>Allokutzneria</taxon>
    </lineage>
</organism>
<evidence type="ECO:0000256" key="1">
    <source>
        <dbReference type="SAM" id="SignalP"/>
    </source>
</evidence>
<evidence type="ECO:0000313" key="3">
    <source>
        <dbReference type="Proteomes" id="UP001589693"/>
    </source>
</evidence>
<keyword evidence="1" id="KW-0732">Signal</keyword>
<dbReference type="SUPFAM" id="SSF53474">
    <property type="entry name" value="alpha/beta-Hydrolases"/>
    <property type="match status" value="1"/>
</dbReference>
<dbReference type="Gene3D" id="3.40.50.1820">
    <property type="entry name" value="alpha/beta hydrolase"/>
    <property type="match status" value="1"/>
</dbReference>
<comment type="caution">
    <text evidence="2">The sequence shown here is derived from an EMBL/GenBank/DDBJ whole genome shotgun (WGS) entry which is preliminary data.</text>
</comment>
<gene>
    <name evidence="2" type="ORF">ACFFQA_04515</name>
</gene>
<dbReference type="PANTHER" id="PTHR48098">
    <property type="entry name" value="ENTEROCHELIN ESTERASE-RELATED"/>
    <property type="match status" value="1"/>
</dbReference>
<dbReference type="Pfam" id="PF00756">
    <property type="entry name" value="Esterase"/>
    <property type="match status" value="1"/>
</dbReference>
<dbReference type="EMBL" id="JBHLZU010000003">
    <property type="protein sequence ID" value="MFB9903193.1"/>
    <property type="molecule type" value="Genomic_DNA"/>
</dbReference>
<protein>
    <submittedName>
        <fullName evidence="2">Alpha/beta hydrolase</fullName>
    </submittedName>
</protein>
<feature type="chain" id="PRO_5045533575" evidence="1">
    <location>
        <begin position="25"/>
        <end position="313"/>
    </location>
</feature>
<dbReference type="InterPro" id="IPR000801">
    <property type="entry name" value="Esterase-like"/>
</dbReference>
<dbReference type="InterPro" id="IPR050583">
    <property type="entry name" value="Mycobacterial_A85_antigen"/>
</dbReference>
<accession>A0ABV5ZSJ7</accession>
<dbReference type="InterPro" id="IPR029058">
    <property type="entry name" value="AB_hydrolase_fold"/>
</dbReference>
<dbReference type="GO" id="GO:0016787">
    <property type="term" value="F:hydrolase activity"/>
    <property type="evidence" value="ECO:0007669"/>
    <property type="project" value="UniProtKB-KW"/>
</dbReference>
<reference evidence="2 3" key="1">
    <citation type="submission" date="2024-09" db="EMBL/GenBank/DDBJ databases">
        <authorList>
            <person name="Sun Q."/>
            <person name="Mori K."/>
        </authorList>
    </citation>
    <scope>NUCLEOTIDE SEQUENCE [LARGE SCALE GENOMIC DNA]</scope>
    <source>
        <strain evidence="2 3">TBRC 7907</strain>
    </source>
</reference>
<dbReference type="Proteomes" id="UP001589693">
    <property type="component" value="Unassembled WGS sequence"/>
</dbReference>
<feature type="signal peptide" evidence="1">
    <location>
        <begin position="1"/>
        <end position="24"/>
    </location>
</feature>
<dbReference type="PANTHER" id="PTHR48098:SF1">
    <property type="entry name" value="DIACYLGLYCEROL ACYLTRANSFERASE_MYCOLYLTRANSFERASE AG85A"/>
    <property type="match status" value="1"/>
</dbReference>
<keyword evidence="2" id="KW-0378">Hydrolase</keyword>
<name>A0ABV5ZSJ7_9PSEU</name>